<dbReference type="EMBL" id="MFVV01000025">
    <property type="protein sequence ID" value="OGJ03075.1"/>
    <property type="molecule type" value="Genomic_DNA"/>
</dbReference>
<dbReference type="AlphaFoldDB" id="A0A1F6Y9Q1"/>
<dbReference type="Proteomes" id="UP000176192">
    <property type="component" value="Unassembled WGS sequence"/>
</dbReference>
<feature type="domain" description="Glycosyltransferase 2-like" evidence="1">
    <location>
        <begin position="4"/>
        <end position="179"/>
    </location>
</feature>
<protein>
    <recommendedName>
        <fullName evidence="1">Glycosyltransferase 2-like domain-containing protein</fullName>
    </recommendedName>
</protein>
<dbReference type="STRING" id="1801797.A3G06_02235"/>
<proteinExistence type="predicted"/>
<dbReference type="Gene3D" id="3.90.550.10">
    <property type="entry name" value="Spore Coat Polysaccharide Biosynthesis Protein SpsA, Chain A"/>
    <property type="match status" value="1"/>
</dbReference>
<dbReference type="Pfam" id="PF00535">
    <property type="entry name" value="Glycos_transf_2"/>
    <property type="match status" value="1"/>
</dbReference>
<dbReference type="PANTHER" id="PTHR43685">
    <property type="entry name" value="GLYCOSYLTRANSFERASE"/>
    <property type="match status" value="1"/>
</dbReference>
<evidence type="ECO:0000313" key="3">
    <source>
        <dbReference type="Proteomes" id="UP000176192"/>
    </source>
</evidence>
<dbReference type="PANTHER" id="PTHR43685:SF2">
    <property type="entry name" value="GLYCOSYLTRANSFERASE 2-LIKE DOMAIN-CONTAINING PROTEIN"/>
    <property type="match status" value="1"/>
</dbReference>
<dbReference type="InterPro" id="IPR050834">
    <property type="entry name" value="Glycosyltransf_2"/>
</dbReference>
<evidence type="ECO:0000259" key="1">
    <source>
        <dbReference type="Pfam" id="PF00535"/>
    </source>
</evidence>
<evidence type="ECO:0000313" key="2">
    <source>
        <dbReference type="EMBL" id="OGJ03075.1"/>
    </source>
</evidence>
<dbReference type="SUPFAM" id="SSF53448">
    <property type="entry name" value="Nucleotide-diphospho-sugar transferases"/>
    <property type="match status" value="1"/>
</dbReference>
<dbReference type="InterPro" id="IPR001173">
    <property type="entry name" value="Glyco_trans_2-like"/>
</dbReference>
<organism evidence="2 3">
    <name type="scientific">Candidatus Nomurabacteria bacterium RIFCSPLOWO2_12_FULL_46_14</name>
    <dbReference type="NCBI Taxonomy" id="1801797"/>
    <lineage>
        <taxon>Bacteria</taxon>
        <taxon>Candidatus Nomuraibacteriota</taxon>
    </lineage>
</organism>
<comment type="caution">
    <text evidence="2">The sequence shown here is derived from an EMBL/GenBank/DDBJ whole genome shotgun (WGS) entry which is preliminary data.</text>
</comment>
<dbReference type="InterPro" id="IPR029044">
    <property type="entry name" value="Nucleotide-diphossugar_trans"/>
</dbReference>
<gene>
    <name evidence="2" type="ORF">A3G06_02235</name>
</gene>
<accession>A0A1F6Y9Q1</accession>
<name>A0A1F6Y9Q1_9BACT</name>
<sequence>MKYSIVISTYNRANLMKLCLEALSKQNIPASEYEIIVVNDGSFDNTGEIAGNFKSLHPEINFIYKVQTNGGPSKGRNAGIALSTGEIILFTDDDCIVPERWVETLADGYKKHPEVAGVGGLYEFPPYILNKSLFARYHTFKMRNIWYGPERIDKEIINNIFSRNPAGNTSNMSYRKEILTAVGGFDETITYPGFDDTDLKKRIMDGGAVLLYLPYNIKHIHPMGSVQIIRRFFNFGRGRYRFAQKYKNSRRKNMSKNLPQLEFKAIALADSFFTQCGWEFEKMSDKIQPWIKSMFFPGILSVISIFTERRPLK</sequence>
<reference evidence="2 3" key="1">
    <citation type="journal article" date="2016" name="Nat. Commun.">
        <title>Thousands of microbial genomes shed light on interconnected biogeochemical processes in an aquifer system.</title>
        <authorList>
            <person name="Anantharaman K."/>
            <person name="Brown C.T."/>
            <person name="Hug L.A."/>
            <person name="Sharon I."/>
            <person name="Castelle C.J."/>
            <person name="Probst A.J."/>
            <person name="Thomas B.C."/>
            <person name="Singh A."/>
            <person name="Wilkins M.J."/>
            <person name="Karaoz U."/>
            <person name="Brodie E.L."/>
            <person name="Williams K.H."/>
            <person name="Hubbard S.S."/>
            <person name="Banfield J.F."/>
        </authorList>
    </citation>
    <scope>NUCLEOTIDE SEQUENCE [LARGE SCALE GENOMIC DNA]</scope>
</reference>